<dbReference type="InterPro" id="IPR001296">
    <property type="entry name" value="Glyco_trans_1"/>
</dbReference>
<dbReference type="Proteomes" id="UP000195557">
    <property type="component" value="Unassembled WGS sequence"/>
</dbReference>
<dbReference type="EMBL" id="KZ155791">
    <property type="protein sequence ID" value="OUS45167.1"/>
    <property type="molecule type" value="Genomic_DNA"/>
</dbReference>
<dbReference type="SUPFAM" id="SSF53756">
    <property type="entry name" value="UDP-Glycosyltransferase/glycogen phosphorylase"/>
    <property type="match status" value="1"/>
</dbReference>
<gene>
    <name evidence="3" type="ORF">BE221DRAFT_193355</name>
</gene>
<sequence length="397" mass="43749">MRALVVTLEHDASTSFSGNGVLARALVRALATRGVDVFVLCATPRADDEADADDGTDGRVIRIPVPMARWHRLDRRSAHDAFARGCADARVVERVRAFACDVAFAVDFTSVRAVEAIGLRAGTRVCFCPFRVFARLDGSEGDAHAVYERAAVAGTWMTIALSRSDAMFVMERLGGRGRTRWTHPPLRRDAAREAMMRDDGTRRARRYVSCVVRPSEEKKPHRFVAMCEELARRGVFDAKDGGAPLAPLMCINAEVKSDYARDLRRRFEACSPNARVVDEFLGTRALGDVFEETLLNVHPPSYDSFGMTIIEAAAFGAPTVMHNGGDVGARDLLSADSDVSCFDMNMEASASEQADVIETIINDPERIHKVAQNARLRALKWDEDAFGEAILDIIREN</sequence>
<keyword evidence="1" id="KW-0328">Glycosyltransferase</keyword>
<organism evidence="3">
    <name type="scientific">Ostreococcus tauri</name>
    <name type="common">Marine green alga</name>
    <dbReference type="NCBI Taxonomy" id="70448"/>
    <lineage>
        <taxon>Eukaryota</taxon>
        <taxon>Viridiplantae</taxon>
        <taxon>Chlorophyta</taxon>
        <taxon>Mamiellophyceae</taxon>
        <taxon>Mamiellales</taxon>
        <taxon>Bathycoccaceae</taxon>
        <taxon>Ostreococcus</taxon>
    </lineage>
</organism>
<dbReference type="AlphaFoldDB" id="A0A1Y5I907"/>
<accession>A0A1Y5I907</accession>
<reference evidence="3" key="1">
    <citation type="submission" date="2017-04" db="EMBL/GenBank/DDBJ databases">
        <title>Population genomics of picophytoplankton unveils novel chromosome hypervariability.</title>
        <authorList>
            <consortium name="DOE Joint Genome Institute"/>
            <person name="Blanc-Mathieu R."/>
            <person name="Krasovec M."/>
            <person name="Hebrard M."/>
            <person name="Yau S."/>
            <person name="Desgranges E."/>
            <person name="Martin J."/>
            <person name="Schackwitz W."/>
            <person name="Kuo A."/>
            <person name="Salin G."/>
            <person name="Donnadieu C."/>
            <person name="Desdevises Y."/>
            <person name="Sanchez-Ferandin S."/>
            <person name="Moreau H."/>
            <person name="Rivals E."/>
            <person name="Grigoriev I.V."/>
            <person name="Grimsley N."/>
            <person name="Eyre-Walker A."/>
            <person name="Piganeau G."/>
        </authorList>
    </citation>
    <scope>NUCLEOTIDE SEQUENCE [LARGE SCALE GENOMIC DNA]</scope>
    <source>
        <strain evidence="3">RCC 1115</strain>
    </source>
</reference>
<dbReference type="Pfam" id="PF00534">
    <property type="entry name" value="Glycos_transf_1"/>
    <property type="match status" value="1"/>
</dbReference>
<evidence type="ECO:0000259" key="2">
    <source>
        <dbReference type="Pfam" id="PF00534"/>
    </source>
</evidence>
<evidence type="ECO:0000256" key="1">
    <source>
        <dbReference type="ARBA" id="ARBA00022676"/>
    </source>
</evidence>
<proteinExistence type="predicted"/>
<dbReference type="GO" id="GO:0016757">
    <property type="term" value="F:glycosyltransferase activity"/>
    <property type="evidence" value="ECO:0007669"/>
    <property type="project" value="UniProtKB-KW"/>
</dbReference>
<name>A0A1Y5I907_OSTTA</name>
<feature type="domain" description="Glycosyl transferase family 1" evidence="2">
    <location>
        <begin position="284"/>
        <end position="376"/>
    </location>
</feature>
<keyword evidence="1" id="KW-0808">Transferase</keyword>
<dbReference type="eggNOG" id="ENOG502S5K8">
    <property type="taxonomic scope" value="Eukaryota"/>
</dbReference>
<dbReference type="Gene3D" id="3.40.50.2000">
    <property type="entry name" value="Glycogen Phosphorylase B"/>
    <property type="match status" value="2"/>
</dbReference>
<protein>
    <recommendedName>
        <fullName evidence="2">Glycosyl transferase family 1 domain-containing protein</fullName>
    </recommendedName>
</protein>
<evidence type="ECO:0000313" key="3">
    <source>
        <dbReference type="EMBL" id="OUS45167.1"/>
    </source>
</evidence>